<dbReference type="AlphaFoldDB" id="A0AAN7VRM9"/>
<comment type="caution">
    <text evidence="2">The sequence shown here is derived from an EMBL/GenBank/DDBJ whole genome shotgun (WGS) entry which is preliminary data.</text>
</comment>
<accession>A0AAN7VRM9</accession>
<organism evidence="2 3">
    <name type="scientific">Pyrocoelia pectoralis</name>
    <dbReference type="NCBI Taxonomy" id="417401"/>
    <lineage>
        <taxon>Eukaryota</taxon>
        <taxon>Metazoa</taxon>
        <taxon>Ecdysozoa</taxon>
        <taxon>Arthropoda</taxon>
        <taxon>Hexapoda</taxon>
        <taxon>Insecta</taxon>
        <taxon>Pterygota</taxon>
        <taxon>Neoptera</taxon>
        <taxon>Endopterygota</taxon>
        <taxon>Coleoptera</taxon>
        <taxon>Polyphaga</taxon>
        <taxon>Elateriformia</taxon>
        <taxon>Elateroidea</taxon>
        <taxon>Lampyridae</taxon>
        <taxon>Lampyrinae</taxon>
        <taxon>Pyrocoelia</taxon>
    </lineage>
</organism>
<feature type="region of interest" description="Disordered" evidence="1">
    <location>
        <begin position="26"/>
        <end position="46"/>
    </location>
</feature>
<protein>
    <submittedName>
        <fullName evidence="2">Uncharacterized protein</fullName>
    </submittedName>
</protein>
<evidence type="ECO:0000256" key="1">
    <source>
        <dbReference type="SAM" id="MobiDB-lite"/>
    </source>
</evidence>
<dbReference type="Proteomes" id="UP001329430">
    <property type="component" value="Chromosome 1"/>
</dbReference>
<proteinExistence type="predicted"/>
<sequence length="125" mass="14663">MIDWVSIVRHSRRRFSNYMYGVPNKVRRRRRHKRPPADVVASPTDQSKSSCCWAEKLEKARYATEDDMPPPPSPPKIRETILIDGITRQSSLERGLQRKVSLDREPNNRDISKVLVQNFLLMFSR</sequence>
<dbReference type="EMBL" id="JAVRBK010000001">
    <property type="protein sequence ID" value="KAK5649511.1"/>
    <property type="molecule type" value="Genomic_DNA"/>
</dbReference>
<gene>
    <name evidence="2" type="ORF">RI129_000540</name>
</gene>
<evidence type="ECO:0000313" key="3">
    <source>
        <dbReference type="Proteomes" id="UP001329430"/>
    </source>
</evidence>
<keyword evidence="3" id="KW-1185">Reference proteome</keyword>
<evidence type="ECO:0000313" key="2">
    <source>
        <dbReference type="EMBL" id="KAK5649511.1"/>
    </source>
</evidence>
<name>A0AAN7VRM9_9COLE</name>
<reference evidence="2 3" key="1">
    <citation type="journal article" date="2024" name="Insects">
        <title>An Improved Chromosome-Level Genome Assembly of the Firefly Pyrocoelia pectoralis.</title>
        <authorList>
            <person name="Fu X."/>
            <person name="Meyer-Rochow V.B."/>
            <person name="Ballantyne L."/>
            <person name="Zhu X."/>
        </authorList>
    </citation>
    <scope>NUCLEOTIDE SEQUENCE [LARGE SCALE GENOMIC DNA]</scope>
    <source>
        <strain evidence="2">XCY_ONT2</strain>
    </source>
</reference>